<gene>
    <name evidence="2" type="primary">cap1O</name>
</gene>
<reference evidence="2" key="2">
    <citation type="journal article" date="2002" name="J. Bacteriol.">
        <title>Type 1 capsule genes of Staphylococcus aureus are carried in a staphylococcal cassette chromosome genetic element.</title>
        <authorList>
            <person name="Luong T.T."/>
            <person name="Ouyang S."/>
            <person name="Bush K."/>
            <person name="Lee C.Y."/>
        </authorList>
    </citation>
    <scope>NUCLEOTIDE SEQUENCE</scope>
    <source>
        <strain evidence="2">M</strain>
    </source>
</reference>
<sequence length="287" mass="33227">MKNILITGKNGFVGNQFQLLLNNDNYKVDRVSLKNNDWKFCSFENYDVIIHLAALVHNNQPNAKIIDYMNTNYHLTRELAKKAKDDGVSQFIFFSTMGIFGMNGLINKKCEITQLTPYKPKSAYDYSKLLAERDIQKLIDDKFVVNIVRPPMIYGKKGPGNFAKLIKVANLSRIFPKYHNERSVIHIDNLYKHILHLLKNEKSDITHPQNMEYMNTNTALSLIRNHLGKSSELIEIPVPNFINKIIEKSNIANKIYGNLTYSKNIDDREINNMHFDNFNQTISKTLK</sequence>
<dbReference type="RefSeq" id="WP_115294921.1">
    <property type="nucleotide sequence ID" value="NZ_UGZL01000001.1"/>
</dbReference>
<dbReference type="InterPro" id="IPR036291">
    <property type="entry name" value="NAD(P)-bd_dom_sf"/>
</dbReference>
<dbReference type="InterPro" id="IPR050177">
    <property type="entry name" value="Lipid_A_modif_metabolic_enz"/>
</dbReference>
<reference evidence="2" key="1">
    <citation type="journal article" date="1994" name="J. Bacteriol.">
        <title>Sequence analysis and molecular characterization of genes required for the biosynthesis of type 1 capsular polysaccharide in Staphylococcus aureus.</title>
        <authorList>
            <person name="Lin W.S."/>
            <person name="Cunneen T."/>
            <person name="Lee C.Y."/>
        </authorList>
    </citation>
    <scope>NUCLEOTIDE SEQUENCE</scope>
    <source>
        <strain evidence="2">M</strain>
    </source>
</reference>
<accession>Q936H0</accession>
<dbReference type="AlphaFoldDB" id="Q936H0"/>
<dbReference type="Pfam" id="PF01370">
    <property type="entry name" value="Epimerase"/>
    <property type="match status" value="1"/>
</dbReference>
<dbReference type="SUPFAM" id="SSF51735">
    <property type="entry name" value="NAD(P)-binding Rossmann-fold domains"/>
    <property type="match status" value="1"/>
</dbReference>
<organism evidence="2">
    <name type="scientific">Staphylococcus aureus</name>
    <dbReference type="NCBI Taxonomy" id="1280"/>
    <lineage>
        <taxon>Bacteria</taxon>
        <taxon>Bacillati</taxon>
        <taxon>Bacillota</taxon>
        <taxon>Bacilli</taxon>
        <taxon>Bacillales</taxon>
        <taxon>Staphylococcaceae</taxon>
        <taxon>Staphylococcus</taxon>
    </lineage>
</organism>
<dbReference type="PANTHER" id="PTHR43245">
    <property type="entry name" value="BIFUNCTIONAL POLYMYXIN RESISTANCE PROTEIN ARNA"/>
    <property type="match status" value="1"/>
</dbReference>
<dbReference type="InterPro" id="IPR001509">
    <property type="entry name" value="Epimerase_deHydtase"/>
</dbReference>
<evidence type="ECO:0000259" key="1">
    <source>
        <dbReference type="Pfam" id="PF01370"/>
    </source>
</evidence>
<dbReference type="EMBL" id="U10927">
    <property type="protein sequence ID" value="AAL26668.1"/>
    <property type="molecule type" value="Genomic_DNA"/>
</dbReference>
<evidence type="ECO:0000313" key="2">
    <source>
        <dbReference type="EMBL" id="AAL26668.1"/>
    </source>
</evidence>
<proteinExistence type="predicted"/>
<protein>
    <submittedName>
        <fullName evidence="2">Type 8 capsule synthesis gene</fullName>
    </submittedName>
</protein>
<name>Q936H0_STAAU</name>
<feature type="domain" description="NAD-dependent epimerase/dehydratase" evidence="1">
    <location>
        <begin position="4"/>
        <end position="202"/>
    </location>
</feature>
<dbReference type="PANTHER" id="PTHR43245:SF58">
    <property type="entry name" value="BLL5923 PROTEIN"/>
    <property type="match status" value="1"/>
</dbReference>
<dbReference type="Gene3D" id="3.40.50.720">
    <property type="entry name" value="NAD(P)-binding Rossmann-like Domain"/>
    <property type="match status" value="1"/>
</dbReference>